<dbReference type="AlphaFoldDB" id="N9EER1"/>
<dbReference type="EMBL" id="APQL01000001">
    <property type="protein sequence ID" value="ENW08913.1"/>
    <property type="molecule type" value="Genomic_DNA"/>
</dbReference>
<dbReference type="eggNOG" id="COG2226">
    <property type="taxonomic scope" value="Bacteria"/>
</dbReference>
<accession>N9EER1</accession>
<dbReference type="Proteomes" id="UP000017670">
    <property type="component" value="Unassembled WGS sequence"/>
</dbReference>
<dbReference type="GO" id="GO:0008757">
    <property type="term" value="F:S-adenosylmethionine-dependent methyltransferase activity"/>
    <property type="evidence" value="ECO:0007669"/>
    <property type="project" value="InterPro"/>
</dbReference>
<dbReference type="InterPro" id="IPR013216">
    <property type="entry name" value="Methyltransf_11"/>
</dbReference>
<dbReference type="CDD" id="cd02440">
    <property type="entry name" value="AdoMet_MTases"/>
    <property type="match status" value="1"/>
</dbReference>
<protein>
    <recommendedName>
        <fullName evidence="1">Methyltransferase type 11 domain-containing protein</fullName>
    </recommendedName>
</protein>
<dbReference type="InterPro" id="IPR029063">
    <property type="entry name" value="SAM-dependent_MTases_sf"/>
</dbReference>
<evidence type="ECO:0000259" key="1">
    <source>
        <dbReference type="Pfam" id="PF08241"/>
    </source>
</evidence>
<dbReference type="Pfam" id="PF08241">
    <property type="entry name" value="Methyltransf_11"/>
    <property type="match status" value="1"/>
</dbReference>
<proteinExistence type="predicted"/>
<dbReference type="SUPFAM" id="SSF53335">
    <property type="entry name" value="S-adenosyl-L-methionine-dependent methyltransferases"/>
    <property type="match status" value="1"/>
</dbReference>
<sequence>MNTQHQVNQQQYQDKSQVYLTSAVHAQGIEFQKMQQLIQSHEIKTVLDLGCGGGHVSYHIAPLVDEVIAYDLTPSMVKIVAEQAKHKGLDNVIAQQGAAEALPFDDQRFDCVITRYSAHHWQNVAQVMAEIHRVLSPQGKVIIVDILGNSNPVLDIFFQTIETIRDPSHVRNYSLEEWMHFAEYAGFTIETVEKQRLNLDFQSWTERMQTPVHAVETIRYLQRKASDHVQQYYQIQSDGSFSSDVIYLVLKK</sequence>
<keyword evidence="3" id="KW-1185">Reference proteome</keyword>
<dbReference type="Gene3D" id="3.40.50.150">
    <property type="entry name" value="Vaccinia Virus protein VP39"/>
    <property type="match status" value="1"/>
</dbReference>
<dbReference type="RefSeq" id="WP_005057643.1">
    <property type="nucleotide sequence ID" value="NZ_KB849763.1"/>
</dbReference>
<dbReference type="GeneID" id="29855062"/>
<organism evidence="2 3">
    <name type="scientific">Acinetobacter beijerinckii CIP 110307</name>
    <dbReference type="NCBI Taxonomy" id="1217648"/>
    <lineage>
        <taxon>Bacteria</taxon>
        <taxon>Pseudomonadati</taxon>
        <taxon>Pseudomonadota</taxon>
        <taxon>Gammaproteobacteria</taxon>
        <taxon>Moraxellales</taxon>
        <taxon>Moraxellaceae</taxon>
        <taxon>Acinetobacter</taxon>
    </lineage>
</organism>
<reference evidence="2 3" key="1">
    <citation type="submission" date="2013-02" db="EMBL/GenBank/DDBJ databases">
        <title>The Genome Sequence of Acinetobacter beijerinckii CIP 110307.</title>
        <authorList>
            <consortium name="The Broad Institute Genome Sequencing Platform"/>
            <consortium name="The Broad Institute Genome Sequencing Center for Infectious Disease"/>
            <person name="Cerqueira G."/>
            <person name="Feldgarden M."/>
            <person name="Courvalin P."/>
            <person name="Perichon B."/>
            <person name="Grillot-Courvalin C."/>
            <person name="Clermont D."/>
            <person name="Rocha E."/>
            <person name="Yoon E.-J."/>
            <person name="Nemec A."/>
            <person name="Walker B."/>
            <person name="Young S.K."/>
            <person name="Zeng Q."/>
            <person name="Gargeya S."/>
            <person name="Fitzgerald M."/>
            <person name="Haas B."/>
            <person name="Abouelleil A."/>
            <person name="Alvarado L."/>
            <person name="Arachchi H.M."/>
            <person name="Berlin A.M."/>
            <person name="Chapman S.B."/>
            <person name="Dewar J."/>
            <person name="Goldberg J."/>
            <person name="Griggs A."/>
            <person name="Gujja S."/>
            <person name="Hansen M."/>
            <person name="Howarth C."/>
            <person name="Imamovic A."/>
            <person name="Larimer J."/>
            <person name="McCowan C."/>
            <person name="Murphy C."/>
            <person name="Neiman D."/>
            <person name="Pearson M."/>
            <person name="Priest M."/>
            <person name="Roberts A."/>
            <person name="Saif S."/>
            <person name="Shea T."/>
            <person name="Sisk P."/>
            <person name="Sykes S."/>
            <person name="Wortman J."/>
            <person name="Nusbaum C."/>
            <person name="Birren B."/>
        </authorList>
    </citation>
    <scope>NUCLEOTIDE SEQUENCE [LARGE SCALE GENOMIC DNA]</scope>
    <source>
        <strain evidence="2 3">CIP 110307</strain>
    </source>
</reference>
<dbReference type="PANTHER" id="PTHR43591">
    <property type="entry name" value="METHYLTRANSFERASE"/>
    <property type="match status" value="1"/>
</dbReference>
<dbReference type="HOGENOM" id="CLU_037990_10_0_6"/>
<dbReference type="STRING" id="262668.GCA_000931715_01837"/>
<evidence type="ECO:0000313" key="2">
    <source>
        <dbReference type="EMBL" id="ENW08913.1"/>
    </source>
</evidence>
<dbReference type="PATRIC" id="fig|1217648.3.peg.238"/>
<comment type="caution">
    <text evidence="2">The sequence shown here is derived from an EMBL/GenBank/DDBJ whole genome shotgun (WGS) entry which is preliminary data.</text>
</comment>
<feature type="domain" description="Methyltransferase type 11" evidence="1">
    <location>
        <begin position="47"/>
        <end position="143"/>
    </location>
</feature>
<name>N9EER1_9GAMM</name>
<evidence type="ECO:0000313" key="3">
    <source>
        <dbReference type="Proteomes" id="UP000017670"/>
    </source>
</evidence>
<gene>
    <name evidence="2" type="ORF">F933_00244</name>
</gene>